<comment type="caution">
    <text evidence="2">The sequence shown here is derived from an EMBL/GenBank/DDBJ whole genome shotgun (WGS) entry which is preliminary data.</text>
</comment>
<feature type="transmembrane region" description="Helical" evidence="1">
    <location>
        <begin position="277"/>
        <end position="302"/>
    </location>
</feature>
<reference evidence="2 3" key="1">
    <citation type="submission" date="2018-04" db="EMBL/GenBank/DDBJ databases">
        <title>Thalassorhabdus spongiae gen. nov., sp. nov., isolated from a marine sponge in South-West Iceland.</title>
        <authorList>
            <person name="Knobloch S."/>
            <person name="Daussin A."/>
            <person name="Johannsson R."/>
            <person name="Marteinsson V.T."/>
        </authorList>
    </citation>
    <scope>NUCLEOTIDE SEQUENCE [LARGE SCALE GENOMIC DNA]</scope>
    <source>
        <strain evidence="2 3">Hp12</strain>
    </source>
</reference>
<keyword evidence="3" id="KW-1185">Reference proteome</keyword>
<accession>A0A2V1GXT5</accession>
<proteinExistence type="predicted"/>
<dbReference type="AlphaFoldDB" id="A0A2V1GXT5"/>
<sequence>MLYYLPGRGWKMSADSPTYAGAYLAVGVDLQGIAPKQFEQLQVELEATKAQLEEENLDGLTKHDLTGAIMQTGVLGYFGMTYAQDKLAAQLQNAVTYRTPSYGTFGIAPTVSYWFGLPRDIKFAGVGMDIDRLGFATEVGNNCYVDWTTLNRASAARASAFEHLIPEMLFANTSQTNSEGSAQGSPQGVSAVKALQVAAQQGQKIFTLTQTNIDQLNNISIDSATKNEIRNAISQGKTVQVHEREINYFGWSGSGYIIENPETGSGAYKITGGANGAILIVLGLLVLFLLGIKIFLLGGVVLTAVMSAALVAFVNAALAMIALGISLVAESLGQKLIADVACAFSWVFIGGSIGGLLAFFLPAVGIIGSSIVSEAIGVIAIFSQCSIL</sequence>
<feature type="transmembrane region" description="Helical" evidence="1">
    <location>
        <begin position="308"/>
        <end position="329"/>
    </location>
</feature>
<evidence type="ECO:0000256" key="1">
    <source>
        <dbReference type="SAM" id="Phobius"/>
    </source>
</evidence>
<protein>
    <submittedName>
        <fullName evidence="2">Uncharacterized protein</fullName>
    </submittedName>
</protein>
<keyword evidence="1" id="KW-0472">Membrane</keyword>
<evidence type="ECO:0000313" key="2">
    <source>
        <dbReference type="EMBL" id="PVZ71904.1"/>
    </source>
</evidence>
<dbReference type="EMBL" id="QDDL01000001">
    <property type="protein sequence ID" value="PVZ71904.1"/>
    <property type="molecule type" value="Genomic_DNA"/>
</dbReference>
<organism evidence="2 3">
    <name type="scientific">Pelagibaculum spongiae</name>
    <dbReference type="NCBI Taxonomy" id="2080658"/>
    <lineage>
        <taxon>Bacteria</taxon>
        <taxon>Pseudomonadati</taxon>
        <taxon>Pseudomonadota</taxon>
        <taxon>Gammaproteobacteria</taxon>
        <taxon>Oceanospirillales</taxon>
        <taxon>Pelagibaculum</taxon>
    </lineage>
</organism>
<gene>
    <name evidence="2" type="ORF">DC094_02460</name>
</gene>
<evidence type="ECO:0000313" key="3">
    <source>
        <dbReference type="Proteomes" id="UP000244906"/>
    </source>
</evidence>
<keyword evidence="1" id="KW-0812">Transmembrane</keyword>
<dbReference type="Proteomes" id="UP000244906">
    <property type="component" value="Unassembled WGS sequence"/>
</dbReference>
<name>A0A2V1GXT5_9GAMM</name>
<keyword evidence="1" id="KW-1133">Transmembrane helix</keyword>